<dbReference type="InterPro" id="IPR011990">
    <property type="entry name" value="TPR-like_helical_dom_sf"/>
</dbReference>
<feature type="domain" description="O-GlcNAc transferase C-terminal" evidence="5">
    <location>
        <begin position="412"/>
        <end position="562"/>
    </location>
</feature>
<accession>A0A2S0NDI4</accession>
<keyword evidence="4" id="KW-0802">TPR repeat</keyword>
<comment type="pathway">
    <text evidence="1">Protein modification; protein glycosylation.</text>
</comment>
<dbReference type="Gene3D" id="3.40.50.2000">
    <property type="entry name" value="Glycogen Phosphorylase B"/>
    <property type="match status" value="1"/>
</dbReference>
<evidence type="ECO:0000256" key="2">
    <source>
        <dbReference type="ARBA" id="ARBA00022679"/>
    </source>
</evidence>
<feature type="domain" description="O-GlcNAc transferase C-terminal" evidence="5">
    <location>
        <begin position="574"/>
        <end position="760"/>
    </location>
</feature>
<name>A0A2S0NDI4_9HYPH</name>
<keyword evidence="2 6" id="KW-0808">Transferase</keyword>
<dbReference type="PANTHER" id="PTHR44998:SF1">
    <property type="entry name" value="UDP-N-ACETYLGLUCOSAMINE--PEPTIDE N-ACETYLGLUCOSAMINYLTRANSFERASE 110 KDA SUBUNIT"/>
    <property type="match status" value="1"/>
</dbReference>
<dbReference type="AlphaFoldDB" id="A0A2S0NDI4"/>
<evidence type="ECO:0000256" key="3">
    <source>
        <dbReference type="ARBA" id="ARBA00022737"/>
    </source>
</evidence>
<dbReference type="Pfam" id="PF13844">
    <property type="entry name" value="Glyco_transf_41"/>
    <property type="match status" value="2"/>
</dbReference>
<dbReference type="SUPFAM" id="SSF48452">
    <property type="entry name" value="TPR-like"/>
    <property type="match status" value="1"/>
</dbReference>
<dbReference type="Gene3D" id="1.25.40.10">
    <property type="entry name" value="Tetratricopeptide repeat domain"/>
    <property type="match status" value="1"/>
</dbReference>
<gene>
    <name evidence="6" type="ORF">C6569_13475</name>
</gene>
<dbReference type="GO" id="GO:0016740">
    <property type="term" value="F:transferase activity"/>
    <property type="evidence" value="ECO:0007669"/>
    <property type="project" value="UniProtKB-KW"/>
</dbReference>
<evidence type="ECO:0000256" key="4">
    <source>
        <dbReference type="ARBA" id="ARBA00022803"/>
    </source>
</evidence>
<dbReference type="KEGG" id="phr:C6569_13475"/>
<dbReference type="EMBL" id="CP027668">
    <property type="protein sequence ID" value="AVO46001.1"/>
    <property type="molecule type" value="Genomic_DNA"/>
</dbReference>
<dbReference type="InterPro" id="IPR029489">
    <property type="entry name" value="OGT/SEC/SPY_C"/>
</dbReference>
<evidence type="ECO:0000259" key="5">
    <source>
        <dbReference type="Pfam" id="PF13844"/>
    </source>
</evidence>
<organism evidence="6 7">
    <name type="scientific">Phreatobacter cathodiphilus</name>
    <dbReference type="NCBI Taxonomy" id="1868589"/>
    <lineage>
        <taxon>Bacteria</taxon>
        <taxon>Pseudomonadati</taxon>
        <taxon>Pseudomonadota</taxon>
        <taxon>Alphaproteobacteria</taxon>
        <taxon>Hyphomicrobiales</taxon>
        <taxon>Phreatobacteraceae</taxon>
        <taxon>Phreatobacter</taxon>
    </lineage>
</organism>
<dbReference type="Proteomes" id="UP000237889">
    <property type="component" value="Chromosome"/>
</dbReference>
<sequence length="797" mass="86270">MATHRAARPPVETAMARALEWSRPLDERTLRHAVDYATSSAEAALRRNEASIAVRIARQLGLAQPDVAAHRALLDRALAAQGAAADFVARNSGSSDPDTVDTLAAAHLSLGDLMTASQLWLSLARSDSSRADAFLSFAWCMARAGNVENAEPIVAHLSRLTSHPKIDAVAMMIAMARIDYDAALAHAQKALAADPEAHVWLPLGPVFRSTGVANEASFALGMRLEDLSAILHLYEVGQHVQAGRNREAVAGADVALALVPDDRWAAMFKIMALMASEDKLGAAKAQADLAAATGARLDVLTRLVDLLFDASAHQQVVDLGRIVRERLPQHSALLSTIAHSASHVVEMDLAAEILGSLEPLGETIVKAGLSPFMVLAMTDDPALQRIASERRARILPGPTEALDVPMPAPPAPGERLRIGYFSNDFHNHATLKLLTEALERTDRSRFEVVAYSYDAFPEDGERTRLKAAVDRFEDVNLLTETETASLIRRDGIHVLVDLKGYTGGSRLSLLKYRAAPIQVNWLGYPGTYGLAEADYIIADPFIIPRGAEGDYSEAVVRLPDCYQPNRRSRTVVETPTREMVGLPATGFVFASFNHVYKVGGTLFAAWMDILKGVPGSVLWLLSKDPVIGERLRARAEEHGVDPTRLVFGPVMDNEYHLARYGLVDLALDTFPVGSHTTASDALWMGAPLLALSGRSFVSRVSGSILRAAGMGQLVATSFDEYKAKAVAIGNDPGTARALRETLVRGRDSVPLFDPDRFAEHLGRAYEGMVEIWRRGEVPHAFDVTSVDEAPARSVEVA</sequence>
<evidence type="ECO:0000313" key="7">
    <source>
        <dbReference type="Proteomes" id="UP000237889"/>
    </source>
</evidence>
<keyword evidence="3" id="KW-0677">Repeat</keyword>
<dbReference type="PANTHER" id="PTHR44998">
    <property type="match status" value="1"/>
</dbReference>
<keyword evidence="7" id="KW-1185">Reference proteome</keyword>
<dbReference type="Gene3D" id="3.40.50.11380">
    <property type="match status" value="1"/>
</dbReference>
<reference evidence="6 7" key="1">
    <citation type="submission" date="2018-03" db="EMBL/GenBank/DDBJ databases">
        <title>Genome sequencing of Phreatobacter sp.</title>
        <authorList>
            <person name="Kim S.-J."/>
            <person name="Heo J."/>
            <person name="Kwon S.-W."/>
        </authorList>
    </citation>
    <scope>NUCLEOTIDE SEQUENCE [LARGE SCALE GENOMIC DNA]</scope>
    <source>
        <strain evidence="6 7">S-12</strain>
    </source>
</reference>
<protein>
    <submittedName>
        <fullName evidence="6">Glycosyltransferase</fullName>
    </submittedName>
</protein>
<proteinExistence type="predicted"/>
<evidence type="ECO:0000256" key="1">
    <source>
        <dbReference type="ARBA" id="ARBA00004922"/>
    </source>
</evidence>
<evidence type="ECO:0000313" key="6">
    <source>
        <dbReference type="EMBL" id="AVO46001.1"/>
    </source>
</evidence>